<evidence type="ECO:0000313" key="7">
    <source>
        <dbReference type="Proteomes" id="UP000236291"/>
    </source>
</evidence>
<reference evidence="6 7" key="2">
    <citation type="journal article" date="2017" name="Front. Plant Sci.">
        <title>Gene Classification and Mining of Molecular Markers Useful in Red Clover (Trifolium pratense) Breeding.</title>
        <authorList>
            <person name="Istvanek J."/>
            <person name="Dluhosova J."/>
            <person name="Dluhos P."/>
            <person name="Patkova L."/>
            <person name="Nedelnik J."/>
            <person name="Repkova J."/>
        </authorList>
    </citation>
    <scope>NUCLEOTIDE SEQUENCE [LARGE SCALE GENOMIC DNA]</scope>
    <source>
        <strain evidence="7">cv. Tatra</strain>
        <tissue evidence="6">Young leaves</tissue>
    </source>
</reference>
<proteinExistence type="predicted"/>
<dbReference type="AlphaFoldDB" id="A0A2K3K0I6"/>
<organism evidence="6 7">
    <name type="scientific">Trifolium pratense</name>
    <name type="common">Red clover</name>
    <dbReference type="NCBI Taxonomy" id="57577"/>
    <lineage>
        <taxon>Eukaryota</taxon>
        <taxon>Viridiplantae</taxon>
        <taxon>Streptophyta</taxon>
        <taxon>Embryophyta</taxon>
        <taxon>Tracheophyta</taxon>
        <taxon>Spermatophyta</taxon>
        <taxon>Magnoliopsida</taxon>
        <taxon>eudicotyledons</taxon>
        <taxon>Gunneridae</taxon>
        <taxon>Pentapetalae</taxon>
        <taxon>rosids</taxon>
        <taxon>fabids</taxon>
        <taxon>Fabales</taxon>
        <taxon>Fabaceae</taxon>
        <taxon>Papilionoideae</taxon>
        <taxon>50 kb inversion clade</taxon>
        <taxon>NPAAA clade</taxon>
        <taxon>Hologalegina</taxon>
        <taxon>IRL clade</taxon>
        <taxon>Trifolieae</taxon>
        <taxon>Trifolium</taxon>
    </lineage>
</organism>
<evidence type="ECO:0008006" key="8">
    <source>
        <dbReference type="Google" id="ProtNLM"/>
    </source>
</evidence>
<evidence type="ECO:0000256" key="3">
    <source>
        <dbReference type="ARBA" id="ARBA00023125"/>
    </source>
</evidence>
<dbReference type="GO" id="GO:0003677">
    <property type="term" value="F:DNA binding"/>
    <property type="evidence" value="ECO:0007669"/>
    <property type="project" value="UniProtKB-KW"/>
</dbReference>
<name>A0A2K3K0I6_TRIPR</name>
<evidence type="ECO:0000313" key="6">
    <source>
        <dbReference type="EMBL" id="PNX59766.1"/>
    </source>
</evidence>
<dbReference type="InterPro" id="IPR015300">
    <property type="entry name" value="DNA-bd_pseudobarrel_sf"/>
</dbReference>
<comment type="subcellular location">
    <subcellularLocation>
        <location evidence="1">Nucleus</location>
    </subcellularLocation>
</comment>
<evidence type="ECO:0000256" key="4">
    <source>
        <dbReference type="ARBA" id="ARBA00023163"/>
    </source>
</evidence>
<accession>A0A2K3K0I6</accession>
<keyword evidence="5" id="KW-0539">Nucleus</keyword>
<evidence type="ECO:0000256" key="1">
    <source>
        <dbReference type="ARBA" id="ARBA00004123"/>
    </source>
</evidence>
<gene>
    <name evidence="6" type="ORF">L195_g059850</name>
</gene>
<evidence type="ECO:0000256" key="2">
    <source>
        <dbReference type="ARBA" id="ARBA00023015"/>
    </source>
</evidence>
<dbReference type="Proteomes" id="UP000236291">
    <property type="component" value="Unassembled WGS sequence"/>
</dbReference>
<evidence type="ECO:0000256" key="5">
    <source>
        <dbReference type="ARBA" id="ARBA00023242"/>
    </source>
</evidence>
<sequence length="139" mass="16188">VLDEEDNEDKDDDLLQFFGVSNQNTMYTDEDNPLRHCHFDIKITEAMAYTKQVMHFPNKTSKHVLPAKQDNIFMRDASTGRVINCKIITSSRYENERYLGEGWYQFKDEFKLSPGDVLKCSIQNPPEYMNVMIIRAASP</sequence>
<protein>
    <recommendedName>
        <fullName evidence="8">TF-B3 domain-containing protein</fullName>
    </recommendedName>
</protein>
<dbReference type="Gene3D" id="2.40.330.10">
    <property type="entry name" value="DNA-binding pseudobarrel domain"/>
    <property type="match status" value="1"/>
</dbReference>
<comment type="caution">
    <text evidence="6">The sequence shown here is derived from an EMBL/GenBank/DDBJ whole genome shotgun (WGS) entry which is preliminary data.</text>
</comment>
<feature type="non-terminal residue" evidence="6">
    <location>
        <position position="1"/>
    </location>
</feature>
<keyword evidence="4" id="KW-0804">Transcription</keyword>
<dbReference type="GO" id="GO:0005634">
    <property type="term" value="C:nucleus"/>
    <property type="evidence" value="ECO:0007669"/>
    <property type="project" value="UniProtKB-SubCell"/>
</dbReference>
<reference evidence="6 7" key="1">
    <citation type="journal article" date="2014" name="Am. J. Bot.">
        <title>Genome assembly and annotation for red clover (Trifolium pratense; Fabaceae).</title>
        <authorList>
            <person name="Istvanek J."/>
            <person name="Jaros M."/>
            <person name="Krenek A."/>
            <person name="Repkova J."/>
        </authorList>
    </citation>
    <scope>NUCLEOTIDE SEQUENCE [LARGE SCALE GENOMIC DNA]</scope>
    <source>
        <strain evidence="7">cv. Tatra</strain>
        <tissue evidence="6">Young leaves</tissue>
    </source>
</reference>
<keyword evidence="3" id="KW-0238">DNA-binding</keyword>
<keyword evidence="2" id="KW-0805">Transcription regulation</keyword>
<dbReference type="SUPFAM" id="SSF101936">
    <property type="entry name" value="DNA-binding pseudobarrel domain"/>
    <property type="match status" value="1"/>
</dbReference>
<dbReference type="EMBL" id="ASHM01133474">
    <property type="protein sequence ID" value="PNX59766.1"/>
    <property type="molecule type" value="Genomic_DNA"/>
</dbReference>